<evidence type="ECO:0000313" key="2">
    <source>
        <dbReference type="Proteomes" id="UP000499080"/>
    </source>
</evidence>
<reference evidence="1 2" key="1">
    <citation type="journal article" date="2019" name="Sci. Rep.">
        <title>Orb-weaving spider Araneus ventricosus genome elucidates the spidroin gene catalogue.</title>
        <authorList>
            <person name="Kono N."/>
            <person name="Nakamura H."/>
            <person name="Ohtoshi R."/>
            <person name="Moran D.A.P."/>
            <person name="Shinohara A."/>
            <person name="Yoshida Y."/>
            <person name="Fujiwara M."/>
            <person name="Mori M."/>
            <person name="Tomita M."/>
            <person name="Arakawa K."/>
        </authorList>
    </citation>
    <scope>NUCLEOTIDE SEQUENCE [LARGE SCALE GENOMIC DNA]</scope>
</reference>
<dbReference type="AlphaFoldDB" id="A0A4Y2IVG6"/>
<sequence>MLGYNSGMRSSVILLESTPLTAVHEIRIARLNLHICSQGAWDNHESAAAVIGHFSRCRSSVFRPKKGWLQALTWRPSNQHTAITGYRQNRRLSENTTDLASLLQ</sequence>
<proteinExistence type="predicted"/>
<protein>
    <submittedName>
        <fullName evidence="1">Uncharacterized protein</fullName>
    </submittedName>
</protein>
<dbReference type="EMBL" id="BGPR01002910">
    <property type="protein sequence ID" value="GBM80886.1"/>
    <property type="molecule type" value="Genomic_DNA"/>
</dbReference>
<dbReference type="Proteomes" id="UP000499080">
    <property type="component" value="Unassembled WGS sequence"/>
</dbReference>
<organism evidence="1 2">
    <name type="scientific">Araneus ventricosus</name>
    <name type="common">Orbweaver spider</name>
    <name type="synonym">Epeira ventricosa</name>
    <dbReference type="NCBI Taxonomy" id="182803"/>
    <lineage>
        <taxon>Eukaryota</taxon>
        <taxon>Metazoa</taxon>
        <taxon>Ecdysozoa</taxon>
        <taxon>Arthropoda</taxon>
        <taxon>Chelicerata</taxon>
        <taxon>Arachnida</taxon>
        <taxon>Araneae</taxon>
        <taxon>Araneomorphae</taxon>
        <taxon>Entelegynae</taxon>
        <taxon>Araneoidea</taxon>
        <taxon>Araneidae</taxon>
        <taxon>Araneus</taxon>
    </lineage>
</organism>
<evidence type="ECO:0000313" key="1">
    <source>
        <dbReference type="EMBL" id="GBM80886.1"/>
    </source>
</evidence>
<comment type="caution">
    <text evidence="1">The sequence shown here is derived from an EMBL/GenBank/DDBJ whole genome shotgun (WGS) entry which is preliminary data.</text>
</comment>
<name>A0A4Y2IVG6_ARAVE</name>
<keyword evidence="2" id="KW-1185">Reference proteome</keyword>
<gene>
    <name evidence="1" type="ORF">AVEN_52359_1</name>
</gene>
<accession>A0A4Y2IVG6</accession>